<evidence type="ECO:0000313" key="2">
    <source>
        <dbReference type="Proteomes" id="UP001150538"/>
    </source>
</evidence>
<evidence type="ECO:0000313" key="1">
    <source>
        <dbReference type="EMBL" id="KAJ1909651.1"/>
    </source>
</evidence>
<accession>A0A9W7ZI37</accession>
<dbReference type="EMBL" id="JANBPU010000712">
    <property type="protein sequence ID" value="KAJ1909651.1"/>
    <property type="molecule type" value="Genomic_DNA"/>
</dbReference>
<organism evidence="1 2">
    <name type="scientific">Mycoemilia scoparia</name>
    <dbReference type="NCBI Taxonomy" id="417184"/>
    <lineage>
        <taxon>Eukaryota</taxon>
        <taxon>Fungi</taxon>
        <taxon>Fungi incertae sedis</taxon>
        <taxon>Zoopagomycota</taxon>
        <taxon>Kickxellomycotina</taxon>
        <taxon>Kickxellomycetes</taxon>
        <taxon>Kickxellales</taxon>
        <taxon>Kickxellaceae</taxon>
        <taxon>Mycoemilia</taxon>
    </lineage>
</organism>
<protein>
    <submittedName>
        <fullName evidence="1">Uncharacterized protein</fullName>
    </submittedName>
</protein>
<name>A0A9W7ZI37_9FUNG</name>
<dbReference type="AlphaFoldDB" id="A0A9W7ZI37"/>
<dbReference type="Proteomes" id="UP001150538">
    <property type="component" value="Unassembled WGS sequence"/>
</dbReference>
<proteinExistence type="predicted"/>
<sequence length="111" mass="12716">MPARVKAVLDAKAMPETDNMNDDSQTQLTLLVLRSLNELVVKGKDGKETAQVGTWLEAAKLKFKSLGINNSHRVHYALMKILDGLLVEYERWRVTNKKSEDDWDAFEEFLH</sequence>
<reference evidence="1" key="1">
    <citation type="submission" date="2022-07" db="EMBL/GenBank/DDBJ databases">
        <title>Phylogenomic reconstructions and comparative analyses of Kickxellomycotina fungi.</title>
        <authorList>
            <person name="Reynolds N.K."/>
            <person name="Stajich J.E."/>
            <person name="Barry K."/>
            <person name="Grigoriev I.V."/>
            <person name="Crous P."/>
            <person name="Smith M.E."/>
        </authorList>
    </citation>
    <scope>NUCLEOTIDE SEQUENCE</scope>
    <source>
        <strain evidence="1">NBRC 100468</strain>
    </source>
</reference>
<gene>
    <name evidence="1" type="ORF">H4219_006370</name>
</gene>
<keyword evidence="2" id="KW-1185">Reference proteome</keyword>
<comment type="caution">
    <text evidence="1">The sequence shown here is derived from an EMBL/GenBank/DDBJ whole genome shotgun (WGS) entry which is preliminary data.</text>
</comment>